<dbReference type="SMART" id="SM00382">
    <property type="entry name" value="AAA"/>
    <property type="match status" value="1"/>
</dbReference>
<dbReference type="STRING" id="945553.A0A0D2PH20"/>
<dbReference type="PANTHER" id="PTHR45644">
    <property type="entry name" value="AAA ATPASE, PUTATIVE (AFU_ORTHOLOGUE AFUA_2G12920)-RELATED-RELATED"/>
    <property type="match status" value="1"/>
</dbReference>
<evidence type="ECO:0000313" key="8">
    <source>
        <dbReference type="EMBL" id="KJA27796.1"/>
    </source>
</evidence>
<comment type="subcellular location">
    <subcellularLocation>
        <location evidence="1">Mitochondrion outer membrane</location>
        <topology evidence="1">Single-pass membrane protein</topology>
    </subcellularLocation>
</comment>
<dbReference type="InterPro" id="IPR027417">
    <property type="entry name" value="P-loop_NTPase"/>
</dbReference>
<dbReference type="EMBL" id="KN817523">
    <property type="protein sequence ID" value="KJA27796.1"/>
    <property type="molecule type" value="Genomic_DNA"/>
</dbReference>
<dbReference type="Gene3D" id="1.10.8.60">
    <property type="match status" value="1"/>
</dbReference>
<keyword evidence="4" id="KW-0067">ATP-binding</keyword>
<dbReference type="InterPro" id="IPR003959">
    <property type="entry name" value="ATPase_AAA_core"/>
</dbReference>
<keyword evidence="5" id="KW-0496">Mitochondrion</keyword>
<evidence type="ECO:0000256" key="6">
    <source>
        <dbReference type="SAM" id="MobiDB-lite"/>
    </source>
</evidence>
<evidence type="ECO:0000256" key="4">
    <source>
        <dbReference type="ARBA" id="ARBA00022840"/>
    </source>
</evidence>
<protein>
    <recommendedName>
        <fullName evidence="7">AAA+ ATPase domain-containing protein</fullName>
    </recommendedName>
</protein>
<evidence type="ECO:0000256" key="2">
    <source>
        <dbReference type="ARBA" id="ARBA00022741"/>
    </source>
</evidence>
<sequence length="824" mass="89071">MRLAVQVAKLSSSYLRVLPGSPSSKTESEPGDSPPDTPSLPIISQSFIDRILWPSTGLSEPRIVSTELSPHVAFSTDLTTRVRASVEYAFYSAEKVSKTSFAGSVTLYCPVPLGNPVLDSMLNLVADQVNADVLELDALELAAGTLGLDTTPIEVEHSWVPAASIFDTEVPRSLYSSGAPGTDERKHLEAFFTALINVPSARGTTRRIIYLRDIGSIAISAKPLLSVLLRAIQNNRKEDGASTILLVFGVSAKRKTAENSNELQAKSLSQKRRDSSSHLPPFLAKMFGPMPIMRGVKRDASVLQPHFTAKICGPDGMAVDNLSPLAFATNNTSAVGGGLKSLQLVANVDTDEEDDDSDSECGPEDHCTGYIWSTTTGKPWESDDEHPASWIESLDNGLQAAIKDTPVFIIEPSSSAEGPERQCLKQHILESRADAINRAAMRIIVRKRGACLSKEAEDTWVTLARAKVEGTDDGPNLAAVLPLSAVHLTASIAIGLWSRDNISSEASVVAPHHISQAHHLSQAVGRSKTSRDPTNPVKKSVSDRIAELKNSNLSDKEEMFVSRILQPDLLQKTSFSDVVIDPQAKETLRSIISLPLLHPQQFSTGILANEALSGILLYGPPGTGKTMICRALAVDFGVPMIIVQPSDIFEKYLGESEKMAKAVFLTEFMTAMDGIQTNGANGVVVIGATNRPFDLDTAILRRLPRRMLIDLPPAAQRKEILELYLRSETCAADLDIGAIARRTAFFSGSDLKNLCVSAALEAVNESILAPPAPVTDPTDGPRAHRLITQAHFTRALQLIPPTFSEEANTELYEWHAEYNTNGGP</sequence>
<dbReference type="Gene3D" id="3.40.50.300">
    <property type="entry name" value="P-loop containing nucleotide triphosphate hydrolases"/>
    <property type="match status" value="2"/>
</dbReference>
<name>A0A0D2PH20_HYPSF</name>
<keyword evidence="9" id="KW-1185">Reference proteome</keyword>
<dbReference type="Proteomes" id="UP000054270">
    <property type="component" value="Unassembled WGS sequence"/>
</dbReference>
<dbReference type="Pfam" id="PF17862">
    <property type="entry name" value="AAA_lid_3"/>
    <property type="match status" value="1"/>
</dbReference>
<accession>A0A0D2PH20</accession>
<evidence type="ECO:0000256" key="5">
    <source>
        <dbReference type="ARBA" id="ARBA00023128"/>
    </source>
</evidence>
<evidence type="ECO:0000313" key="9">
    <source>
        <dbReference type="Proteomes" id="UP000054270"/>
    </source>
</evidence>
<dbReference type="PANTHER" id="PTHR45644:SF56">
    <property type="entry name" value="AAA ATPASE, PUTATIVE (AFU_ORTHOLOGUE AFUA_2G12920)-RELATED"/>
    <property type="match status" value="1"/>
</dbReference>
<proteinExistence type="predicted"/>
<keyword evidence="2" id="KW-0547">Nucleotide-binding</keyword>
<evidence type="ECO:0000259" key="7">
    <source>
        <dbReference type="SMART" id="SM00382"/>
    </source>
</evidence>
<reference evidence="9" key="1">
    <citation type="submission" date="2014-04" db="EMBL/GenBank/DDBJ databases">
        <title>Evolutionary Origins and Diversification of the Mycorrhizal Mutualists.</title>
        <authorList>
            <consortium name="DOE Joint Genome Institute"/>
            <consortium name="Mycorrhizal Genomics Consortium"/>
            <person name="Kohler A."/>
            <person name="Kuo A."/>
            <person name="Nagy L.G."/>
            <person name="Floudas D."/>
            <person name="Copeland A."/>
            <person name="Barry K.W."/>
            <person name="Cichocki N."/>
            <person name="Veneault-Fourrey C."/>
            <person name="LaButti K."/>
            <person name="Lindquist E.A."/>
            <person name="Lipzen A."/>
            <person name="Lundell T."/>
            <person name="Morin E."/>
            <person name="Murat C."/>
            <person name="Riley R."/>
            <person name="Ohm R."/>
            <person name="Sun H."/>
            <person name="Tunlid A."/>
            <person name="Henrissat B."/>
            <person name="Grigoriev I.V."/>
            <person name="Hibbett D.S."/>
            <person name="Martin F."/>
        </authorList>
    </citation>
    <scope>NUCLEOTIDE SEQUENCE [LARGE SCALE GENOMIC DNA]</scope>
    <source>
        <strain evidence="9">FD-334 SS-4</strain>
    </source>
</reference>
<dbReference type="GO" id="GO:0005524">
    <property type="term" value="F:ATP binding"/>
    <property type="evidence" value="ECO:0007669"/>
    <property type="project" value="UniProtKB-KW"/>
</dbReference>
<dbReference type="InterPro" id="IPR051701">
    <property type="entry name" value="Mito_OM_Translocase_MSP1"/>
</dbReference>
<evidence type="ECO:0000256" key="1">
    <source>
        <dbReference type="ARBA" id="ARBA00004572"/>
    </source>
</evidence>
<gene>
    <name evidence="8" type="ORF">HYPSUDRAFT_51759</name>
</gene>
<dbReference type="InterPro" id="IPR003593">
    <property type="entry name" value="AAA+_ATPase"/>
</dbReference>
<feature type="domain" description="AAA+ ATPase" evidence="7">
    <location>
        <begin position="611"/>
        <end position="713"/>
    </location>
</feature>
<dbReference type="PROSITE" id="PS00674">
    <property type="entry name" value="AAA"/>
    <property type="match status" value="1"/>
</dbReference>
<feature type="region of interest" description="Disordered" evidence="6">
    <location>
        <begin position="259"/>
        <end position="280"/>
    </location>
</feature>
<dbReference type="Pfam" id="PF00004">
    <property type="entry name" value="AAA"/>
    <property type="match status" value="2"/>
</dbReference>
<feature type="region of interest" description="Disordered" evidence="6">
    <location>
        <begin position="18"/>
        <end position="39"/>
    </location>
</feature>
<feature type="region of interest" description="Disordered" evidence="6">
    <location>
        <begin position="518"/>
        <end position="540"/>
    </location>
</feature>
<dbReference type="SUPFAM" id="SSF52540">
    <property type="entry name" value="P-loop containing nucleoside triphosphate hydrolases"/>
    <property type="match status" value="1"/>
</dbReference>
<dbReference type="InterPro" id="IPR041569">
    <property type="entry name" value="AAA_lid_3"/>
</dbReference>
<dbReference type="GO" id="GO:0005741">
    <property type="term" value="C:mitochondrial outer membrane"/>
    <property type="evidence" value="ECO:0007669"/>
    <property type="project" value="UniProtKB-SubCell"/>
</dbReference>
<dbReference type="AlphaFoldDB" id="A0A0D2PH20"/>
<organism evidence="8 9">
    <name type="scientific">Hypholoma sublateritium (strain FD-334 SS-4)</name>
    <dbReference type="NCBI Taxonomy" id="945553"/>
    <lineage>
        <taxon>Eukaryota</taxon>
        <taxon>Fungi</taxon>
        <taxon>Dikarya</taxon>
        <taxon>Basidiomycota</taxon>
        <taxon>Agaricomycotina</taxon>
        <taxon>Agaricomycetes</taxon>
        <taxon>Agaricomycetidae</taxon>
        <taxon>Agaricales</taxon>
        <taxon>Agaricineae</taxon>
        <taxon>Strophariaceae</taxon>
        <taxon>Hypholoma</taxon>
    </lineage>
</organism>
<evidence type="ECO:0000256" key="3">
    <source>
        <dbReference type="ARBA" id="ARBA00022787"/>
    </source>
</evidence>
<keyword evidence="3" id="KW-1000">Mitochondrion outer membrane</keyword>
<keyword evidence="3" id="KW-0472">Membrane</keyword>
<feature type="compositionally biased region" description="Polar residues" evidence="6">
    <location>
        <begin position="259"/>
        <end position="268"/>
    </location>
</feature>
<dbReference type="GO" id="GO:0016887">
    <property type="term" value="F:ATP hydrolysis activity"/>
    <property type="evidence" value="ECO:0007669"/>
    <property type="project" value="InterPro"/>
</dbReference>
<dbReference type="OrthoDB" id="39734at2759"/>
<dbReference type="InterPro" id="IPR003960">
    <property type="entry name" value="ATPase_AAA_CS"/>
</dbReference>